<dbReference type="InterPro" id="IPR036412">
    <property type="entry name" value="HAD-like_sf"/>
</dbReference>
<accession>A0A7S6NY70</accession>
<name>A0A7S6NY70_9PHYC</name>
<dbReference type="Gene3D" id="3.40.50.1000">
    <property type="entry name" value="HAD superfamily/HAD-like"/>
    <property type="match status" value="1"/>
</dbReference>
<dbReference type="SUPFAM" id="SSF56784">
    <property type="entry name" value="HAD-like"/>
    <property type="match status" value="1"/>
</dbReference>
<organism evidence="1">
    <name type="scientific">Bathycoccus sp. RCC716 virus 1</name>
    <dbReference type="NCBI Taxonomy" id="2530038"/>
    <lineage>
        <taxon>Viruses</taxon>
        <taxon>Varidnaviria</taxon>
        <taxon>Bamfordvirae</taxon>
        <taxon>Nucleocytoviricota</taxon>
        <taxon>Megaviricetes</taxon>
        <taxon>Algavirales</taxon>
        <taxon>Phycodnaviridae</taxon>
        <taxon>Prasinovirus</taxon>
    </lineage>
</organism>
<protein>
    <submittedName>
        <fullName evidence="1">Uncharacterized protein</fullName>
    </submittedName>
</protein>
<proteinExistence type="predicted"/>
<dbReference type="InterPro" id="IPR023214">
    <property type="entry name" value="HAD_sf"/>
</dbReference>
<reference evidence="1" key="1">
    <citation type="submission" date="2019-02" db="EMBL/GenBank/DDBJ databases">
        <authorList>
            <person name="Bachy C."/>
            <person name="Yung C.-M."/>
            <person name="Roux S."/>
            <person name="Sullivan M.B."/>
            <person name="Worden A.Z."/>
        </authorList>
    </citation>
    <scope>NUCLEOTIDE SEQUENCE</scope>
    <source>
        <strain evidence="1">BII-V1</strain>
    </source>
</reference>
<sequence length="122" mass="13724">MEAILKNREIGEKDAVMFDIDDTLIFTNGKANIPIIKLLHYAKHLGYKIIIITARPSIPATVEFTKFQLNQYGIPYDVLVITPAHNKGNIKRKSGLNYVLSVGDMDTDLTDTQYALKIMISI</sequence>
<evidence type="ECO:0000313" key="1">
    <source>
        <dbReference type="EMBL" id="QOR60293.1"/>
    </source>
</evidence>
<dbReference type="EMBL" id="MK522035">
    <property type="protein sequence ID" value="QOR60293.1"/>
    <property type="molecule type" value="Genomic_DNA"/>
</dbReference>
<dbReference type="Pfam" id="PF08282">
    <property type="entry name" value="Hydrolase_3"/>
    <property type="match status" value="1"/>
</dbReference>